<organism evidence="13 14">
    <name type="scientific">Diploptera punctata</name>
    <name type="common">Pacific beetle cockroach</name>
    <dbReference type="NCBI Taxonomy" id="6984"/>
    <lineage>
        <taxon>Eukaryota</taxon>
        <taxon>Metazoa</taxon>
        <taxon>Ecdysozoa</taxon>
        <taxon>Arthropoda</taxon>
        <taxon>Hexapoda</taxon>
        <taxon>Insecta</taxon>
        <taxon>Pterygota</taxon>
        <taxon>Neoptera</taxon>
        <taxon>Polyneoptera</taxon>
        <taxon>Dictyoptera</taxon>
        <taxon>Blattodea</taxon>
        <taxon>Blaberoidea</taxon>
        <taxon>Blaberidae</taxon>
        <taxon>Diplopterinae</taxon>
        <taxon>Diploptera</taxon>
    </lineage>
</organism>
<gene>
    <name evidence="13" type="ORF">L9F63_017600</name>
</gene>
<comment type="similarity">
    <text evidence="3">Belongs to the Tango11 family.</text>
</comment>
<evidence type="ECO:0000313" key="13">
    <source>
        <dbReference type="EMBL" id="KAJ9589096.1"/>
    </source>
</evidence>
<evidence type="ECO:0000313" key="14">
    <source>
        <dbReference type="Proteomes" id="UP001233999"/>
    </source>
</evidence>
<keyword evidence="14" id="KW-1185">Reference proteome</keyword>
<keyword evidence="10" id="KW-0576">Peroxisome</keyword>
<evidence type="ECO:0000256" key="11">
    <source>
        <dbReference type="SAM" id="Phobius"/>
    </source>
</evidence>
<dbReference type="InterPro" id="IPR039433">
    <property type="entry name" value="Mff-like_dom"/>
</dbReference>
<evidence type="ECO:0000259" key="12">
    <source>
        <dbReference type="Pfam" id="PF05644"/>
    </source>
</evidence>
<dbReference type="EMBL" id="JASPKZ010005279">
    <property type="protein sequence ID" value="KAJ9589096.1"/>
    <property type="molecule type" value="Genomic_DNA"/>
</dbReference>
<dbReference type="InterPro" id="IPR008518">
    <property type="entry name" value="Mff/Tango-11"/>
</dbReference>
<reference evidence="13" key="2">
    <citation type="submission" date="2023-05" db="EMBL/GenBank/DDBJ databases">
        <authorList>
            <person name="Fouks B."/>
        </authorList>
    </citation>
    <scope>NUCLEOTIDE SEQUENCE</scope>
    <source>
        <strain evidence="13">Stay&amp;Tobe</strain>
        <tissue evidence="13">Testes</tissue>
    </source>
</reference>
<comment type="caution">
    <text evidence="13">The sequence shown here is derived from an EMBL/GenBank/DDBJ whole genome shotgun (WGS) entry which is preliminary data.</text>
</comment>
<dbReference type="PANTHER" id="PTHR16501">
    <property type="entry name" value="TRANSPORT AND GOLGI ORGANIZATION PROTEIN 11"/>
    <property type="match status" value="1"/>
</dbReference>
<keyword evidence="6 11" id="KW-1133">Transmembrane helix</keyword>
<evidence type="ECO:0000256" key="4">
    <source>
        <dbReference type="ARBA" id="ARBA00022692"/>
    </source>
</evidence>
<evidence type="ECO:0000256" key="2">
    <source>
        <dbReference type="ARBA" id="ARBA00004275"/>
    </source>
</evidence>
<proteinExistence type="inferred from homology"/>
<evidence type="ECO:0000256" key="7">
    <source>
        <dbReference type="ARBA" id="ARBA00023054"/>
    </source>
</evidence>
<evidence type="ECO:0000256" key="1">
    <source>
        <dbReference type="ARBA" id="ARBA00004200"/>
    </source>
</evidence>
<evidence type="ECO:0000256" key="9">
    <source>
        <dbReference type="ARBA" id="ARBA00023136"/>
    </source>
</evidence>
<evidence type="ECO:0000256" key="5">
    <source>
        <dbReference type="ARBA" id="ARBA00022787"/>
    </source>
</evidence>
<accession>A0AAD7ZZ57</accession>
<keyword evidence="9 11" id="KW-0472">Membrane</keyword>
<keyword evidence="5" id="KW-1000">Mitochondrion outer membrane</keyword>
<evidence type="ECO:0000256" key="8">
    <source>
        <dbReference type="ARBA" id="ARBA00023128"/>
    </source>
</evidence>
<protein>
    <recommendedName>
        <fullName evidence="12">Mff-like domain-containing protein</fullName>
    </recommendedName>
</protein>
<keyword evidence="4 11" id="KW-0812">Transmembrane</keyword>
<evidence type="ECO:0000256" key="10">
    <source>
        <dbReference type="ARBA" id="ARBA00023140"/>
    </source>
</evidence>
<dbReference type="GO" id="GO:0005777">
    <property type="term" value="C:peroxisome"/>
    <property type="evidence" value="ECO:0007669"/>
    <property type="project" value="UniProtKB-SubCell"/>
</dbReference>
<evidence type="ECO:0000256" key="3">
    <source>
        <dbReference type="ARBA" id="ARBA00009806"/>
    </source>
</evidence>
<feature type="transmembrane region" description="Helical" evidence="11">
    <location>
        <begin position="224"/>
        <end position="242"/>
    </location>
</feature>
<keyword evidence="8" id="KW-0496">Mitochondrion</keyword>
<evidence type="ECO:0000256" key="6">
    <source>
        <dbReference type="ARBA" id="ARBA00022989"/>
    </source>
</evidence>
<sequence length="244" mass="28094">MSDKSEVTYRYLLRHVHEMSKAASPTRFSGELDHFYDPNYTADISQRMRVPKRIRVGGEFDDDVQHNTGSNWNTTLAAEKFDMYVPDRILVTGQEQHFGTKAPPREIILESSVMPSDPEIVKIKTPPRVITLAEHYFPSADDIPAESEHLKEQHVNIVSVRPKGQFTIEQRLALREPTPPIGSSGDGLTTSEELIHLRRQMAKLNRRVMAIELDNLQRQQREKIVYAIGLAYFFFKTIFWLARS</sequence>
<dbReference type="Proteomes" id="UP001233999">
    <property type="component" value="Unassembled WGS sequence"/>
</dbReference>
<feature type="domain" description="Mff-like" evidence="12">
    <location>
        <begin position="34"/>
        <end position="154"/>
    </location>
</feature>
<dbReference type="PANTHER" id="PTHR16501:SF6">
    <property type="entry name" value="TRANSPORT AND GOLGI ORGANIZATION PROTEIN 11"/>
    <property type="match status" value="1"/>
</dbReference>
<dbReference type="Pfam" id="PF05644">
    <property type="entry name" value="Miff"/>
    <property type="match status" value="1"/>
</dbReference>
<keyword evidence="7" id="KW-0175">Coiled coil</keyword>
<dbReference type="GO" id="GO:0005741">
    <property type="term" value="C:mitochondrial outer membrane"/>
    <property type="evidence" value="ECO:0007669"/>
    <property type="project" value="UniProtKB-SubCell"/>
</dbReference>
<name>A0AAD7ZZ57_DIPPU</name>
<comment type="subcellular location">
    <subcellularLocation>
        <location evidence="1">Mitochondrion outer membrane</location>
        <topology evidence="1">Single-pass type IV membrane protein</topology>
    </subcellularLocation>
    <subcellularLocation>
        <location evidence="2">Peroxisome</location>
    </subcellularLocation>
</comment>
<reference evidence="13" key="1">
    <citation type="journal article" date="2023" name="IScience">
        <title>Live-bearing cockroach genome reveals convergent evolutionary mechanisms linked to viviparity in insects and beyond.</title>
        <authorList>
            <person name="Fouks B."/>
            <person name="Harrison M.C."/>
            <person name="Mikhailova A.A."/>
            <person name="Marchal E."/>
            <person name="English S."/>
            <person name="Carruthers M."/>
            <person name="Jennings E.C."/>
            <person name="Chiamaka E.L."/>
            <person name="Frigard R.A."/>
            <person name="Pippel M."/>
            <person name="Attardo G.M."/>
            <person name="Benoit J.B."/>
            <person name="Bornberg-Bauer E."/>
            <person name="Tobe S.S."/>
        </authorList>
    </citation>
    <scope>NUCLEOTIDE SEQUENCE</scope>
    <source>
        <strain evidence="13">Stay&amp;Tobe</strain>
    </source>
</reference>
<dbReference type="AlphaFoldDB" id="A0AAD7ZZ57"/>